<evidence type="ECO:0000313" key="2">
    <source>
        <dbReference type="Proteomes" id="UP000268014"/>
    </source>
</evidence>
<protein>
    <submittedName>
        <fullName evidence="1">Uncharacterized protein</fullName>
    </submittedName>
</protein>
<gene>
    <name evidence="1" type="ORF">HPLM_LOCUS5022</name>
</gene>
<keyword evidence="2" id="KW-1185">Reference proteome</keyword>
<organism evidence="1 2">
    <name type="scientific">Haemonchus placei</name>
    <name type="common">Barber's pole worm</name>
    <dbReference type="NCBI Taxonomy" id="6290"/>
    <lineage>
        <taxon>Eukaryota</taxon>
        <taxon>Metazoa</taxon>
        <taxon>Ecdysozoa</taxon>
        <taxon>Nematoda</taxon>
        <taxon>Chromadorea</taxon>
        <taxon>Rhabditida</taxon>
        <taxon>Rhabditina</taxon>
        <taxon>Rhabditomorpha</taxon>
        <taxon>Strongyloidea</taxon>
        <taxon>Trichostrongylidae</taxon>
        <taxon>Haemonchus</taxon>
    </lineage>
</organism>
<evidence type="ECO:0000313" key="1">
    <source>
        <dbReference type="EMBL" id="VDO24648.1"/>
    </source>
</evidence>
<dbReference type="AlphaFoldDB" id="A0A3P7X3P8"/>
<sequence length="49" mass="5926">MWPLVLHFLQNHNFFLHSLSVVLPLSTTWRIPSPSRHRTQTQCSHYVRR</sequence>
<dbReference type="EMBL" id="UZAF01016279">
    <property type="protein sequence ID" value="VDO24648.1"/>
    <property type="molecule type" value="Genomic_DNA"/>
</dbReference>
<dbReference type="Proteomes" id="UP000268014">
    <property type="component" value="Unassembled WGS sequence"/>
</dbReference>
<name>A0A3P7X3P8_HAEPC</name>
<accession>A0A3P7X3P8</accession>
<reference evidence="1 2" key="1">
    <citation type="submission" date="2018-11" db="EMBL/GenBank/DDBJ databases">
        <authorList>
            <consortium name="Pathogen Informatics"/>
        </authorList>
    </citation>
    <scope>NUCLEOTIDE SEQUENCE [LARGE SCALE GENOMIC DNA]</scope>
    <source>
        <strain evidence="1 2">MHpl1</strain>
    </source>
</reference>
<proteinExistence type="predicted"/>